<accession>A0AAD9FEX2</accession>
<feature type="region of interest" description="Disordered" evidence="1">
    <location>
        <begin position="70"/>
        <end position="103"/>
    </location>
</feature>
<keyword evidence="3" id="KW-1185">Reference proteome</keyword>
<feature type="compositionally biased region" description="Polar residues" evidence="1">
    <location>
        <begin position="88"/>
        <end position="103"/>
    </location>
</feature>
<dbReference type="Proteomes" id="UP001228049">
    <property type="component" value="Unassembled WGS sequence"/>
</dbReference>
<sequence>MNQLYLHMYVHNISNLSDLQLFLRPLPDEERLSASLFILHHHQSKVFDLALVSTTVLGLAFPNLTPVWLPGRGKAHRHGATLGRTSPEDTANNSPQKPQRIPT</sequence>
<dbReference type="EMBL" id="JASDAP010000010">
    <property type="protein sequence ID" value="KAK1896210.1"/>
    <property type="molecule type" value="Genomic_DNA"/>
</dbReference>
<organism evidence="2 3">
    <name type="scientific">Dissostichus eleginoides</name>
    <name type="common">Patagonian toothfish</name>
    <name type="synonym">Dissostichus amissus</name>
    <dbReference type="NCBI Taxonomy" id="100907"/>
    <lineage>
        <taxon>Eukaryota</taxon>
        <taxon>Metazoa</taxon>
        <taxon>Chordata</taxon>
        <taxon>Craniata</taxon>
        <taxon>Vertebrata</taxon>
        <taxon>Euteleostomi</taxon>
        <taxon>Actinopterygii</taxon>
        <taxon>Neopterygii</taxon>
        <taxon>Teleostei</taxon>
        <taxon>Neoteleostei</taxon>
        <taxon>Acanthomorphata</taxon>
        <taxon>Eupercaria</taxon>
        <taxon>Perciformes</taxon>
        <taxon>Notothenioidei</taxon>
        <taxon>Nototheniidae</taxon>
        <taxon>Dissostichus</taxon>
    </lineage>
</organism>
<comment type="caution">
    <text evidence="2">The sequence shown here is derived from an EMBL/GenBank/DDBJ whole genome shotgun (WGS) entry which is preliminary data.</text>
</comment>
<evidence type="ECO:0000313" key="3">
    <source>
        <dbReference type="Proteomes" id="UP001228049"/>
    </source>
</evidence>
<reference evidence="2" key="1">
    <citation type="submission" date="2023-04" db="EMBL/GenBank/DDBJ databases">
        <title>Chromosome-level genome of Chaenocephalus aceratus.</title>
        <authorList>
            <person name="Park H."/>
        </authorList>
    </citation>
    <scope>NUCLEOTIDE SEQUENCE</scope>
    <source>
        <strain evidence="2">DE</strain>
        <tissue evidence="2">Muscle</tissue>
    </source>
</reference>
<name>A0AAD9FEX2_DISEL</name>
<proteinExistence type="predicted"/>
<dbReference type="AlphaFoldDB" id="A0AAD9FEX2"/>
<evidence type="ECO:0000313" key="2">
    <source>
        <dbReference type="EMBL" id="KAK1896210.1"/>
    </source>
</evidence>
<evidence type="ECO:0000256" key="1">
    <source>
        <dbReference type="SAM" id="MobiDB-lite"/>
    </source>
</evidence>
<gene>
    <name evidence="2" type="ORF">KUDE01_021657</name>
</gene>
<protein>
    <submittedName>
        <fullName evidence="2">Malate:quinone oxidoreductase</fullName>
    </submittedName>
</protein>